<keyword evidence="2" id="KW-0812">Transmembrane</keyword>
<dbReference type="InParanoid" id="A0A151ZFQ6"/>
<reference evidence="5 6" key="1">
    <citation type="submission" date="2015-12" db="EMBL/GenBank/DDBJ databases">
        <title>Dictyostelia acquired genes for synthesis and detection of signals that induce cell-type specialization by lateral gene transfer from prokaryotes.</title>
        <authorList>
            <person name="Gloeckner G."/>
            <person name="Schaap P."/>
        </authorList>
    </citation>
    <scope>NUCLEOTIDE SEQUENCE [LARGE SCALE GENOMIC DNA]</scope>
    <source>
        <strain evidence="5 6">TK</strain>
    </source>
</reference>
<keyword evidence="6" id="KW-1185">Reference proteome</keyword>
<dbReference type="InterPro" id="IPR055462">
    <property type="entry name" value="DUF7034"/>
</dbReference>
<proteinExistence type="predicted"/>
<feature type="region of interest" description="Disordered" evidence="1">
    <location>
        <begin position="133"/>
        <end position="154"/>
    </location>
</feature>
<dbReference type="EMBL" id="LODT01000028">
    <property type="protein sequence ID" value="KYQ92803.1"/>
    <property type="molecule type" value="Genomic_DNA"/>
</dbReference>
<dbReference type="OrthoDB" id="2139662at2759"/>
<dbReference type="OMA" id="KYKWWIK"/>
<evidence type="ECO:0000256" key="2">
    <source>
        <dbReference type="SAM" id="Phobius"/>
    </source>
</evidence>
<sequence>MNTDKGCFIVIYAVFRDNLNQILKISNGEKVYDNTLNNEHLWKIVKTINDSIPVNNELSLYLRDQTIDTPSLTIKLDQEFTCQIIPPNSKSIAKVLVKHKYDLLSNSIKAIVQYQSNSPITTFSDIVETKVIETSPPSTTSPPTSPRNANTTPPKSKLLLVVDNQSGSEYVEEIISNLPLSHLMYQPNLYHTELEHPDEISIEAIVNTPMDKLFHISFSSIFFSNVSTSYVTVSAKDIRSQVVPIDIRFPFIDKDMHIDFDNLTMAPRTKEITIIDNQPEDIMIKLHVNRSLDCVFKSNIGSILPIEGLISTGVYAIHSKIYKSTNVSIDSPLFKSDYNTTISYIVKQKTVSSIKIQPFNDVTSKFKNLTSPILKIINYQADINSHLTLFNNIKDLGLQLAFQFPLGFRDGKNGIYKLEYIYLLNSPQQLPIQSYLGYLGPYSDYSPSSDYKDSSSPILHQFNISRLDHNDIYIYIMASDIGSGIREITILNQISLSSFHLIDGDINNGTYEITATFDTLQYKPNRSTPIIKIIDNYNNIKSYFYDDIINTNLQEIPKLLDNIKMNDISSFKFIPNVIDSALKNSNVKLVIKSNVDKNWIPLFGLVYPYKGIDEPDNIYKGYYNEKENQFEIDFVIGKGTFPGKLEYKFQYHSWTGELMEYFFHDDAILTVNSSLKQGDGIGPMIQSVSFTPVGSSTSPIVYSKGGMITITLEITDQFNGFKEGYFNITSSLLPYRNLFSFHLTTADKKSKNDYQISIPMPVYCIPHVYDFMDIELIDQGGNINNYHKYPSELDQVLDLDNPLKYAKKGPVFIPGSLTLPVITLSCPDTTETNLIKNDKLLPILEDFQVTPTILSQLSNRVTVNFTVTDQGSSGVFIDKSPILYFTFANKPPISFNSQILQMVNDTDVIGPKTVKYQVVAEIPFGYGLGGPLLMSLYGILDNNMNMVGYSSEKLMETNFTSIIQFPLLTSPTVTKHDPISVNGGLLVIHGFRLKGTIEAYFISMESGIGFQLSPKNVYSNRLVFTFPAVNNTETILLKLKVNDKYANPLHITFTDYVQKVQPCVNNCSGNGVCTNQGCICVPPWTGPECLSIVHNETTVTLSDNSPEITFTSNPSTNVSLSTVISFLQLREMKFDQTVLKVFNLSLWNLTKFEEDSQVQKSTYTTDFENLGLVTTLNLTISFFKVAKTITFANQDFVMSPNVIKFTLSFSPYRFDNHLSTLQLVMLNQMKSLIVQDQCSSSQVGYTNADSSDTSWIEIGINDYSLYGKFLKYGLIDDRLTHIRQSIISQEDLGDQSTISIGLSIPHFKFKAIIDPDFSILFKFKSDDPKPSNSKNTVCRKSGIIYGNPNGNPTGTPNISGGVDGNVSTSNNLIVNGQSNSQNGKKKLSKALLIAIIVSSIACSVIATILIIFTIKYKWWIKYKAFKIMGK</sequence>
<dbReference type="Pfam" id="PF25820">
    <property type="entry name" value="DUF7949"/>
    <property type="match status" value="1"/>
</dbReference>
<dbReference type="Gene3D" id="2.60.120.260">
    <property type="entry name" value="Galactose-binding domain-like"/>
    <property type="match status" value="1"/>
</dbReference>
<keyword evidence="2" id="KW-1133">Transmembrane helix</keyword>
<dbReference type="Pfam" id="PF23033">
    <property type="entry name" value="DUF7034"/>
    <property type="match status" value="1"/>
</dbReference>
<evidence type="ECO:0000313" key="6">
    <source>
        <dbReference type="Proteomes" id="UP000076078"/>
    </source>
</evidence>
<dbReference type="PANTHER" id="PTHR31378">
    <property type="entry name" value="EGF-LIKE DOMAIN-CONTAINING PROTEIN-RELATED-RELATED"/>
    <property type="match status" value="1"/>
</dbReference>
<dbReference type="InterPro" id="IPR000742">
    <property type="entry name" value="EGF"/>
</dbReference>
<evidence type="ECO:0000259" key="4">
    <source>
        <dbReference type="PROSITE" id="PS01186"/>
    </source>
</evidence>
<evidence type="ECO:0000259" key="3">
    <source>
        <dbReference type="PROSITE" id="PS00022"/>
    </source>
</evidence>
<dbReference type="FunCoup" id="A0A151ZFQ6">
    <property type="interactions" value="170"/>
</dbReference>
<dbReference type="PANTHER" id="PTHR31378:SF29">
    <property type="entry name" value="EGF-LIKE DOMAIN-CONTAINING PROTEIN-RELATED"/>
    <property type="match status" value="1"/>
</dbReference>
<keyword evidence="2" id="KW-0472">Membrane</keyword>
<dbReference type="InterPro" id="IPR055463">
    <property type="entry name" value="DUF7035"/>
</dbReference>
<evidence type="ECO:0000256" key="1">
    <source>
        <dbReference type="SAM" id="MobiDB-lite"/>
    </source>
</evidence>
<gene>
    <name evidence="5" type="ORF">DLAC_05386</name>
</gene>
<comment type="caution">
    <text evidence="5">The sequence shown here is derived from an EMBL/GenBank/DDBJ whole genome shotgun (WGS) entry which is preliminary data.</text>
</comment>
<dbReference type="Pfam" id="PF23034">
    <property type="entry name" value="DUF7035"/>
    <property type="match status" value="1"/>
</dbReference>
<dbReference type="PROSITE" id="PS00022">
    <property type="entry name" value="EGF_1"/>
    <property type="match status" value="1"/>
</dbReference>
<dbReference type="Pfam" id="PF22933">
    <property type="entry name" value="ComC_SSD"/>
    <property type="match status" value="1"/>
</dbReference>
<protein>
    <submittedName>
        <fullName evidence="5">EGF-like domain-containing protein</fullName>
    </submittedName>
</protein>
<evidence type="ECO:0000313" key="5">
    <source>
        <dbReference type="EMBL" id="KYQ92803.1"/>
    </source>
</evidence>
<dbReference type="PROSITE" id="PS01186">
    <property type="entry name" value="EGF_2"/>
    <property type="match status" value="1"/>
</dbReference>
<accession>A0A151ZFQ6</accession>
<feature type="domain" description="EGF-like" evidence="3 4">
    <location>
        <begin position="1078"/>
        <end position="1089"/>
    </location>
</feature>
<feature type="transmembrane region" description="Helical" evidence="2">
    <location>
        <begin position="1390"/>
        <end position="1414"/>
    </location>
</feature>
<dbReference type="InterPro" id="IPR056645">
    <property type="entry name" value="DUF7743"/>
</dbReference>
<dbReference type="Pfam" id="PF24893">
    <property type="entry name" value="DUF7743"/>
    <property type="match status" value="1"/>
</dbReference>
<dbReference type="STRING" id="361077.A0A151ZFQ6"/>
<name>A0A151ZFQ6_TIELA</name>
<dbReference type="InterPro" id="IPR057709">
    <property type="entry name" value="DUF7949"/>
</dbReference>
<dbReference type="Proteomes" id="UP000076078">
    <property type="component" value="Unassembled WGS sequence"/>
</dbReference>
<dbReference type="InterPro" id="IPR054484">
    <property type="entry name" value="ComC_SSD"/>
</dbReference>
<dbReference type="CDD" id="cd00054">
    <property type="entry name" value="EGF_CA"/>
    <property type="match status" value="1"/>
</dbReference>
<organism evidence="5 6">
    <name type="scientific">Tieghemostelium lacteum</name>
    <name type="common">Slime mold</name>
    <name type="synonym">Dictyostelium lacteum</name>
    <dbReference type="NCBI Taxonomy" id="361077"/>
    <lineage>
        <taxon>Eukaryota</taxon>
        <taxon>Amoebozoa</taxon>
        <taxon>Evosea</taxon>
        <taxon>Eumycetozoa</taxon>
        <taxon>Dictyostelia</taxon>
        <taxon>Dictyosteliales</taxon>
        <taxon>Raperosteliaceae</taxon>
        <taxon>Tieghemostelium</taxon>
    </lineage>
</organism>